<protein>
    <submittedName>
        <fullName evidence="1">Uncharacterized protein</fullName>
    </submittedName>
</protein>
<dbReference type="Proteomes" id="UP001271007">
    <property type="component" value="Unassembled WGS sequence"/>
</dbReference>
<accession>A0AAJ0G4X6</accession>
<name>A0AAJ0G4X6_9PEZI</name>
<reference evidence="1" key="1">
    <citation type="submission" date="2023-04" db="EMBL/GenBank/DDBJ databases">
        <title>Black Yeasts Isolated from many extreme environments.</title>
        <authorList>
            <person name="Coleine C."/>
            <person name="Stajich J.E."/>
            <person name="Selbmann L."/>
        </authorList>
    </citation>
    <scope>NUCLEOTIDE SEQUENCE</scope>
    <source>
        <strain evidence="1">CCFEE 5312</strain>
    </source>
</reference>
<evidence type="ECO:0000313" key="1">
    <source>
        <dbReference type="EMBL" id="KAK3046985.1"/>
    </source>
</evidence>
<evidence type="ECO:0000313" key="2">
    <source>
        <dbReference type="Proteomes" id="UP001271007"/>
    </source>
</evidence>
<gene>
    <name evidence="1" type="ORF">LTR09_011588</name>
</gene>
<comment type="caution">
    <text evidence="1">The sequence shown here is derived from an EMBL/GenBank/DDBJ whole genome shotgun (WGS) entry which is preliminary data.</text>
</comment>
<dbReference type="AlphaFoldDB" id="A0AAJ0G4X6"/>
<keyword evidence="2" id="KW-1185">Reference proteome</keyword>
<sequence>MAEAVSSPVSGLEALDAGSDGSQATLLPLLGPPIVNFPLPRELRDKIYDFLLFHPQHSTAGRREISQAPTYKFHPAILAVNKTIGEEAYETLVDSEFIIVSYGWQSISKAIHSLNTPIISESQTHIARFRSSALQVHIQCPPARKTSEDKPKSVLMLRTNLSALLDLLQLSYWTVRTGSSFAIDPQGGVTKDISSSIELDELPSLSLQFTDTGPAKLNLTRIKDVLTTFGTLVLGKQRVRIHNVPESLSEYVADIKTIMAPPGVKLEEKA</sequence>
<dbReference type="EMBL" id="JAWDJX010000072">
    <property type="protein sequence ID" value="KAK3046985.1"/>
    <property type="molecule type" value="Genomic_DNA"/>
</dbReference>
<proteinExistence type="predicted"/>
<organism evidence="1 2">
    <name type="scientific">Extremus antarcticus</name>
    <dbReference type="NCBI Taxonomy" id="702011"/>
    <lineage>
        <taxon>Eukaryota</taxon>
        <taxon>Fungi</taxon>
        <taxon>Dikarya</taxon>
        <taxon>Ascomycota</taxon>
        <taxon>Pezizomycotina</taxon>
        <taxon>Dothideomycetes</taxon>
        <taxon>Dothideomycetidae</taxon>
        <taxon>Mycosphaerellales</taxon>
        <taxon>Extremaceae</taxon>
        <taxon>Extremus</taxon>
    </lineage>
</organism>